<name>A0A830HT08_9CHLO</name>
<organism evidence="8 9">
    <name type="scientific">Pycnococcus provasolii</name>
    <dbReference type="NCBI Taxonomy" id="41880"/>
    <lineage>
        <taxon>Eukaryota</taxon>
        <taxon>Viridiplantae</taxon>
        <taxon>Chlorophyta</taxon>
        <taxon>Pseudoscourfieldiophyceae</taxon>
        <taxon>Pseudoscourfieldiales</taxon>
        <taxon>Pycnococcaceae</taxon>
        <taxon>Pycnococcus</taxon>
    </lineage>
</organism>
<keyword evidence="2 7" id="KW-0813">Transport</keyword>
<evidence type="ECO:0008006" key="10">
    <source>
        <dbReference type="Google" id="ProtNLM"/>
    </source>
</evidence>
<evidence type="ECO:0000256" key="5">
    <source>
        <dbReference type="ARBA" id="ARBA00023136"/>
    </source>
</evidence>
<dbReference type="PROSITE" id="PS50920">
    <property type="entry name" value="SOLCAR"/>
    <property type="match status" value="3"/>
</dbReference>
<accession>A0A830HT08</accession>
<comment type="similarity">
    <text evidence="7">Belongs to the mitochondrial carrier (TC 2.A.29) family.</text>
</comment>
<evidence type="ECO:0000256" key="4">
    <source>
        <dbReference type="ARBA" id="ARBA00022737"/>
    </source>
</evidence>
<evidence type="ECO:0000256" key="1">
    <source>
        <dbReference type="ARBA" id="ARBA00004141"/>
    </source>
</evidence>
<feature type="repeat" description="Solcar" evidence="6">
    <location>
        <begin position="199"/>
        <end position="284"/>
    </location>
</feature>
<dbReference type="Pfam" id="PF00153">
    <property type="entry name" value="Mito_carr"/>
    <property type="match status" value="3"/>
</dbReference>
<keyword evidence="4" id="KW-0677">Repeat</keyword>
<comment type="caution">
    <text evidence="8">The sequence shown here is derived from an EMBL/GenBank/DDBJ whole genome shotgun (WGS) entry which is preliminary data.</text>
</comment>
<gene>
    <name evidence="8" type="ORF">PPROV_000901500</name>
</gene>
<sequence>MAAPTASLDASRQRASTIRSHIMQGNANALKLRSRTITLPPKPRVVGTNVISVLRQVVRTEGWRGLLRGNTLNVLRIAPTKAVELAVWEKFRSSKGGRTLTPRERVVGGSFASMLGTAVTHPIDTVRTRATIGQGGGADPWRHCLVIARTEGVKGFFRGFVPNLVRVAPYGAVNYGAYDILQTGYKKFRKFTGQPPANPAGLENALWGGLSGAMAQTVVYPIEMLQRRMQASTGQGISFGVASLRELVAREGVGVLYTGLSSNYAKTIPAAAIGWWSYEVIKDMLEEKEKNQK</sequence>
<dbReference type="InterPro" id="IPR023395">
    <property type="entry name" value="MCP_dom_sf"/>
</dbReference>
<dbReference type="Gene3D" id="1.50.40.10">
    <property type="entry name" value="Mitochondrial carrier domain"/>
    <property type="match status" value="1"/>
</dbReference>
<keyword evidence="3 6" id="KW-0812">Transmembrane</keyword>
<protein>
    <recommendedName>
        <fullName evidence="10">Mitochondrial carrier protein</fullName>
    </recommendedName>
</protein>
<feature type="repeat" description="Solcar" evidence="6">
    <location>
        <begin position="100"/>
        <end position="184"/>
    </location>
</feature>
<dbReference type="Proteomes" id="UP000660262">
    <property type="component" value="Unassembled WGS sequence"/>
</dbReference>
<comment type="subcellular location">
    <subcellularLocation>
        <location evidence="1">Membrane</location>
        <topology evidence="1">Multi-pass membrane protein</topology>
    </subcellularLocation>
</comment>
<dbReference type="GO" id="GO:0016020">
    <property type="term" value="C:membrane"/>
    <property type="evidence" value="ECO:0007669"/>
    <property type="project" value="UniProtKB-SubCell"/>
</dbReference>
<keyword evidence="5 6" id="KW-0472">Membrane</keyword>
<evidence type="ECO:0000256" key="6">
    <source>
        <dbReference type="PROSITE-ProRule" id="PRU00282"/>
    </source>
</evidence>
<dbReference type="PRINTS" id="PR00926">
    <property type="entry name" value="MITOCARRIER"/>
</dbReference>
<dbReference type="AlphaFoldDB" id="A0A830HT08"/>
<dbReference type="PANTHER" id="PTHR24089">
    <property type="entry name" value="SOLUTE CARRIER FAMILY 25"/>
    <property type="match status" value="1"/>
</dbReference>
<evidence type="ECO:0000256" key="2">
    <source>
        <dbReference type="ARBA" id="ARBA00022448"/>
    </source>
</evidence>
<evidence type="ECO:0000256" key="3">
    <source>
        <dbReference type="ARBA" id="ARBA00022692"/>
    </source>
</evidence>
<evidence type="ECO:0000256" key="7">
    <source>
        <dbReference type="RuleBase" id="RU000488"/>
    </source>
</evidence>
<dbReference type="GO" id="GO:0055085">
    <property type="term" value="P:transmembrane transport"/>
    <property type="evidence" value="ECO:0007669"/>
    <property type="project" value="InterPro"/>
</dbReference>
<dbReference type="InterPro" id="IPR002067">
    <property type="entry name" value="MCP"/>
</dbReference>
<feature type="repeat" description="Solcar" evidence="6">
    <location>
        <begin position="19"/>
        <end position="94"/>
    </location>
</feature>
<proteinExistence type="inferred from homology"/>
<evidence type="ECO:0000313" key="8">
    <source>
        <dbReference type="EMBL" id="GHP10284.1"/>
    </source>
</evidence>
<dbReference type="EMBL" id="BNJQ01000028">
    <property type="protein sequence ID" value="GHP10284.1"/>
    <property type="molecule type" value="Genomic_DNA"/>
</dbReference>
<keyword evidence="9" id="KW-1185">Reference proteome</keyword>
<dbReference type="InterPro" id="IPR018108">
    <property type="entry name" value="MCP_transmembrane"/>
</dbReference>
<dbReference type="SUPFAM" id="SSF103506">
    <property type="entry name" value="Mitochondrial carrier"/>
    <property type="match status" value="1"/>
</dbReference>
<dbReference type="OrthoDB" id="270584at2759"/>
<evidence type="ECO:0000313" key="9">
    <source>
        <dbReference type="Proteomes" id="UP000660262"/>
    </source>
</evidence>
<reference evidence="8" key="1">
    <citation type="submission" date="2020-10" db="EMBL/GenBank/DDBJ databases">
        <title>Unveiling of a novel bifunctional photoreceptor, Dualchrome1, isolated from a cosmopolitan green alga.</title>
        <authorList>
            <person name="Suzuki S."/>
            <person name="Kawachi M."/>
        </authorList>
    </citation>
    <scope>NUCLEOTIDE SEQUENCE</scope>
    <source>
        <strain evidence="8">NIES 2893</strain>
    </source>
</reference>